<feature type="region of interest" description="Disordered" evidence="1">
    <location>
        <begin position="45"/>
        <end position="68"/>
    </location>
</feature>
<evidence type="ECO:0000313" key="2">
    <source>
        <dbReference type="EMBL" id="REJ06814.1"/>
    </source>
</evidence>
<proteinExistence type="predicted"/>
<gene>
    <name evidence="2" type="ORF">DYE48_18240</name>
</gene>
<sequence length="68" mass="8148">MRKDWYRAFYAYNTRIVEDSLLRYRGSLPEYDEWGGWEAARLPWEKGDRRDPAGRSPRKLATPPQESE</sequence>
<organism evidence="2 3">
    <name type="scientific">Halobacillus trueperi</name>
    <dbReference type="NCBI Taxonomy" id="156205"/>
    <lineage>
        <taxon>Bacteria</taxon>
        <taxon>Bacillati</taxon>
        <taxon>Bacillota</taxon>
        <taxon>Bacilli</taxon>
        <taxon>Bacillales</taxon>
        <taxon>Bacillaceae</taxon>
        <taxon>Halobacillus</taxon>
    </lineage>
</organism>
<dbReference type="AlphaFoldDB" id="A0A3E0J1W2"/>
<reference evidence="2 3" key="1">
    <citation type="submission" date="2018-08" db="EMBL/GenBank/DDBJ databases">
        <title>Genome sequence of Halobacillus trueperi KCTC 3686.</title>
        <authorList>
            <person name="Cho K.H."/>
            <person name="Kwak M.-J."/>
            <person name="Kim B.-Y."/>
            <person name="Chun J."/>
        </authorList>
    </citation>
    <scope>NUCLEOTIDE SEQUENCE [LARGE SCALE GENOMIC DNA]</scope>
    <source>
        <strain evidence="2 3">KCTC 3686</strain>
    </source>
</reference>
<accession>A0A3E0J1W2</accession>
<comment type="caution">
    <text evidence="2">The sequence shown here is derived from an EMBL/GenBank/DDBJ whole genome shotgun (WGS) entry which is preliminary data.</text>
</comment>
<protein>
    <submittedName>
        <fullName evidence="2">Uncharacterized protein</fullName>
    </submittedName>
</protein>
<evidence type="ECO:0000313" key="3">
    <source>
        <dbReference type="Proteomes" id="UP000256305"/>
    </source>
</evidence>
<keyword evidence="3" id="KW-1185">Reference proteome</keyword>
<dbReference type="EMBL" id="QUAE01000023">
    <property type="protein sequence ID" value="REJ06814.1"/>
    <property type="molecule type" value="Genomic_DNA"/>
</dbReference>
<evidence type="ECO:0000256" key="1">
    <source>
        <dbReference type="SAM" id="MobiDB-lite"/>
    </source>
</evidence>
<dbReference type="Proteomes" id="UP000256305">
    <property type="component" value="Unassembled WGS sequence"/>
</dbReference>
<name>A0A3E0J1W2_9BACI</name>